<evidence type="ECO:0000313" key="3">
    <source>
        <dbReference type="Proteomes" id="UP000010422"/>
    </source>
</evidence>
<protein>
    <recommendedName>
        <fullName evidence="4">Secreted protein</fullName>
    </recommendedName>
</protein>
<accession>L0P6W7</accession>
<reference evidence="2 3" key="1">
    <citation type="journal article" date="2012" name="MBio">
        <title>De novo assembly of the Pneumocystis jirovecii genome from a single bronchoalveolar lavage fluid specimen from a patient.</title>
        <authorList>
            <person name="Cisse O.H."/>
            <person name="Pagni M."/>
            <person name="Hauser P.M."/>
        </authorList>
    </citation>
    <scope>NUCLEOTIDE SEQUENCE [LARGE SCALE GENOMIC DNA]</scope>
    <source>
        <strain evidence="2 3">SE8</strain>
    </source>
</reference>
<sequence length="79" mass="8793">MRIGFSLIISSHFCMRIWRCFASSSNASPADVVLGGTGGTRHSGFETERCFPSLTNSSYVRRTSINCGARKPWIFVYIP</sequence>
<dbReference type="EMBL" id="CAKM01000013">
    <property type="protein sequence ID" value="CCJ28138.1"/>
    <property type="molecule type" value="Genomic_DNA"/>
</dbReference>
<organism evidence="3">
    <name type="scientific">Pneumocystis jirovecii</name>
    <name type="common">Human pneumocystis pneumonia agent</name>
    <dbReference type="NCBI Taxonomy" id="42068"/>
    <lineage>
        <taxon>Eukaryota</taxon>
        <taxon>Fungi</taxon>
        <taxon>Dikarya</taxon>
        <taxon>Ascomycota</taxon>
        <taxon>Taphrinomycotina</taxon>
        <taxon>Pneumocystomycetes</taxon>
        <taxon>Pneumocystaceae</taxon>
        <taxon>Pneumocystis</taxon>
    </lineage>
</organism>
<dbReference type="VEuPathDB" id="FungiDB:PNEJI1_003687"/>
<evidence type="ECO:0000313" key="2">
    <source>
        <dbReference type="EMBL" id="CCJ28138.1"/>
    </source>
</evidence>
<evidence type="ECO:0000256" key="1">
    <source>
        <dbReference type="SAM" id="SignalP"/>
    </source>
</evidence>
<keyword evidence="1" id="KW-0732">Signal</keyword>
<feature type="signal peptide" evidence="1">
    <location>
        <begin position="1"/>
        <end position="22"/>
    </location>
</feature>
<proteinExistence type="predicted"/>
<dbReference type="AlphaFoldDB" id="L0P6W7"/>
<gene>
    <name evidence="2" type="ORF">PNEJI1_003687</name>
</gene>
<evidence type="ECO:0008006" key="4">
    <source>
        <dbReference type="Google" id="ProtNLM"/>
    </source>
</evidence>
<name>L0P6W7_PNEJI</name>
<dbReference type="Proteomes" id="UP000010422">
    <property type="component" value="Unassembled WGS sequence"/>
</dbReference>
<dbReference type="InParanoid" id="L0P6W7"/>
<comment type="caution">
    <text evidence="2">The sequence shown here is derived from an EMBL/GenBank/DDBJ whole genome shotgun (WGS) entry which is preliminary data.</text>
</comment>
<feature type="chain" id="PRO_5003946956" description="Secreted protein" evidence="1">
    <location>
        <begin position="23"/>
        <end position="79"/>
    </location>
</feature>